<dbReference type="InterPro" id="IPR025836">
    <property type="entry name" value="Zn_knuckle_CX2CX4HX4C"/>
</dbReference>
<feature type="region of interest" description="Disordered" evidence="1">
    <location>
        <begin position="237"/>
        <end position="277"/>
    </location>
</feature>
<protein>
    <recommendedName>
        <fullName evidence="6">DUF4283 domain-containing protein</fullName>
    </recommendedName>
</protein>
<feature type="domain" description="DUF4283" evidence="2">
    <location>
        <begin position="27"/>
        <end position="102"/>
    </location>
</feature>
<proteinExistence type="predicted"/>
<sequence length="445" mass="50022">MYERLKLTVEEKQEVDVGEEDTLLSLEKSKQCIAFSVISDREVNRGALKNTMMKVWQVEGKAAIKEVGWNKFLIELKRADDKRRIMNGRPWSFDKQLICVQDCEEAISIKDILFNKEAFWVQCHDLPFAGMNQKTGHEIGARLGKVLSVNTDSSGVCMGEFLRVKVLINISKPISRGRFLNIGGIKHWIPFKYERLPKFCYHCGLIKHPVGRCEKKEEGLAIGNGFDQQYGAWLRASGKRQEGTHSPVGSPKAQGDRPESHRREKSGHTQQREAWEGNINCDADLTESGADSVPISKNINAEIKEVEEPKKDVILAADYVEGDLFSNNLNMEGTVGTQETGTRDEPSTHSLDFSQGSAKPNLQSSPHKLKFKKGLAQGKSWKPRARITPFKPTSQSAEGEETIVVPLKRKEIGAEKEVRKKHRKLIDEEPDLDMAEAAEQPCQSP</sequence>
<evidence type="ECO:0000313" key="4">
    <source>
        <dbReference type="EMBL" id="CAI9778772.1"/>
    </source>
</evidence>
<evidence type="ECO:0008006" key="6">
    <source>
        <dbReference type="Google" id="ProtNLM"/>
    </source>
</evidence>
<keyword evidence="5" id="KW-1185">Reference proteome</keyword>
<dbReference type="PANTHER" id="PTHR31286">
    <property type="entry name" value="GLYCINE-RICH CELL WALL STRUCTURAL PROTEIN 1.8-LIKE"/>
    <property type="match status" value="1"/>
</dbReference>
<dbReference type="PANTHER" id="PTHR31286:SF62">
    <property type="entry name" value="ZINC FINGER, CCHC-TYPE-LIKE PROTEIN"/>
    <property type="match status" value="1"/>
</dbReference>
<evidence type="ECO:0000256" key="1">
    <source>
        <dbReference type="SAM" id="MobiDB-lite"/>
    </source>
</evidence>
<dbReference type="Pfam" id="PF14111">
    <property type="entry name" value="DUF4283"/>
    <property type="match status" value="1"/>
</dbReference>
<dbReference type="EMBL" id="OU503051">
    <property type="protein sequence ID" value="CAI9778772.1"/>
    <property type="molecule type" value="Genomic_DNA"/>
</dbReference>
<feature type="region of interest" description="Disordered" evidence="1">
    <location>
        <begin position="327"/>
        <end position="400"/>
    </location>
</feature>
<evidence type="ECO:0000313" key="5">
    <source>
        <dbReference type="Proteomes" id="UP000834106"/>
    </source>
</evidence>
<organism evidence="4 5">
    <name type="scientific">Fraxinus pennsylvanica</name>
    <dbReference type="NCBI Taxonomy" id="56036"/>
    <lineage>
        <taxon>Eukaryota</taxon>
        <taxon>Viridiplantae</taxon>
        <taxon>Streptophyta</taxon>
        <taxon>Embryophyta</taxon>
        <taxon>Tracheophyta</taxon>
        <taxon>Spermatophyta</taxon>
        <taxon>Magnoliopsida</taxon>
        <taxon>eudicotyledons</taxon>
        <taxon>Gunneridae</taxon>
        <taxon>Pentapetalae</taxon>
        <taxon>asterids</taxon>
        <taxon>lamiids</taxon>
        <taxon>Lamiales</taxon>
        <taxon>Oleaceae</taxon>
        <taxon>Oleeae</taxon>
        <taxon>Fraxinus</taxon>
    </lineage>
</organism>
<feature type="compositionally biased region" description="Polar residues" evidence="1">
    <location>
        <begin position="348"/>
        <end position="366"/>
    </location>
</feature>
<evidence type="ECO:0000259" key="3">
    <source>
        <dbReference type="Pfam" id="PF14392"/>
    </source>
</evidence>
<reference evidence="4" key="1">
    <citation type="submission" date="2023-05" db="EMBL/GenBank/DDBJ databases">
        <authorList>
            <person name="Huff M."/>
        </authorList>
    </citation>
    <scope>NUCLEOTIDE SEQUENCE</scope>
</reference>
<evidence type="ECO:0000259" key="2">
    <source>
        <dbReference type="Pfam" id="PF14111"/>
    </source>
</evidence>
<feature type="region of interest" description="Disordered" evidence="1">
    <location>
        <begin position="423"/>
        <end position="445"/>
    </location>
</feature>
<name>A0AAD1ZZP9_9LAMI</name>
<dbReference type="Proteomes" id="UP000834106">
    <property type="component" value="Chromosome 16"/>
</dbReference>
<dbReference type="AlphaFoldDB" id="A0AAD1ZZP9"/>
<dbReference type="Pfam" id="PF14392">
    <property type="entry name" value="zf-CCHC_4"/>
    <property type="match status" value="1"/>
</dbReference>
<feature type="domain" description="Zinc knuckle CX2CX4HX4C" evidence="3">
    <location>
        <begin position="176"/>
        <end position="215"/>
    </location>
</feature>
<gene>
    <name evidence="4" type="ORF">FPE_LOCUS26202</name>
</gene>
<dbReference type="InterPro" id="IPR040256">
    <property type="entry name" value="At4g02000-like"/>
</dbReference>
<feature type="compositionally biased region" description="Polar residues" evidence="1">
    <location>
        <begin position="327"/>
        <end position="340"/>
    </location>
</feature>
<accession>A0AAD1ZZP9</accession>
<feature type="compositionally biased region" description="Basic and acidic residues" evidence="1">
    <location>
        <begin position="254"/>
        <end position="275"/>
    </location>
</feature>
<dbReference type="InterPro" id="IPR025558">
    <property type="entry name" value="DUF4283"/>
</dbReference>